<name>A0A2L2THM2_9HYPO</name>
<protein>
    <submittedName>
        <fullName evidence="2">Uncharacterized protein</fullName>
    </submittedName>
</protein>
<accession>A0A2L2THM2</accession>
<keyword evidence="3" id="KW-1185">Reference proteome</keyword>
<evidence type="ECO:0000256" key="1">
    <source>
        <dbReference type="SAM" id="Phobius"/>
    </source>
</evidence>
<evidence type="ECO:0000313" key="2">
    <source>
        <dbReference type="EMBL" id="CEI39837.1"/>
    </source>
</evidence>
<feature type="transmembrane region" description="Helical" evidence="1">
    <location>
        <begin position="50"/>
        <end position="70"/>
    </location>
</feature>
<dbReference type="PANTHER" id="PTHR35041:SF6">
    <property type="entry name" value="FORMYLMETHIONINE DEFORMYLASE-LIKE PROTEIN-RELATED"/>
    <property type="match status" value="1"/>
</dbReference>
<keyword evidence="1" id="KW-0812">Transmembrane</keyword>
<dbReference type="EMBL" id="LN649232">
    <property type="protein sequence ID" value="CEI39837.1"/>
    <property type="molecule type" value="Genomic_DNA"/>
</dbReference>
<sequence>MVMNRRQGIRIIDHDDSQIERLNDSNESTCGNQAVQHRLAKWRITLRQPAIMCLFFLCGIALAIGHHVFYQSMCLPLASIAPPATLSVGLDDSTSTRNISIPDFNRTVEWLLERNTNGTVYNYLIPTSNAHLYAKRVAYRGIMLAPTAPAPYSTFQYSFYGPSVNCRRSTKSEDREFAIVAEDLFRPIAVYSNTKRNKVQDPGYMKPSSGENGAYYSVFRAFPSTLGGIISGKYDVSQEELRQGGNNPVLATGLTAYVSTTEVHYQYSPRRLALSYALAAFATLLFLLAGFWAIYSNDVVHDSSFSSLLYTTCNAELDTAVINAGLSLGAETNDGTLDDV</sequence>
<organism evidence="2 3">
    <name type="scientific">Fusarium venenatum</name>
    <dbReference type="NCBI Taxonomy" id="56646"/>
    <lineage>
        <taxon>Eukaryota</taxon>
        <taxon>Fungi</taxon>
        <taxon>Dikarya</taxon>
        <taxon>Ascomycota</taxon>
        <taxon>Pezizomycotina</taxon>
        <taxon>Sordariomycetes</taxon>
        <taxon>Hypocreomycetidae</taxon>
        <taxon>Hypocreales</taxon>
        <taxon>Nectriaceae</taxon>
        <taxon>Fusarium</taxon>
    </lineage>
</organism>
<keyword evidence="1" id="KW-1133">Transmembrane helix</keyword>
<evidence type="ECO:0000313" key="3">
    <source>
        <dbReference type="Proteomes" id="UP000245910"/>
    </source>
</evidence>
<keyword evidence="1" id="KW-0472">Membrane</keyword>
<dbReference type="AlphaFoldDB" id="A0A2L2THM2"/>
<feature type="transmembrane region" description="Helical" evidence="1">
    <location>
        <begin position="273"/>
        <end position="295"/>
    </location>
</feature>
<dbReference type="PANTHER" id="PTHR35041">
    <property type="entry name" value="MEDIATOR OF RNA POLYMERASE II TRANSCRIPTION SUBUNIT 1"/>
    <property type="match status" value="1"/>
</dbReference>
<dbReference type="Proteomes" id="UP000245910">
    <property type="component" value="Chromosome IIII"/>
</dbReference>
<proteinExistence type="predicted"/>
<reference evidence="3" key="1">
    <citation type="submission" date="2014-10" db="EMBL/GenBank/DDBJ databases">
        <authorList>
            <person name="King R."/>
        </authorList>
    </citation>
    <scope>NUCLEOTIDE SEQUENCE [LARGE SCALE GENOMIC DNA]</scope>
    <source>
        <strain evidence="3">A3/5</strain>
    </source>
</reference>